<name>A0A5J6QKS5_9GAMM</name>
<evidence type="ECO:0000256" key="2">
    <source>
        <dbReference type="PIRSR" id="PIRSR600760-2"/>
    </source>
</evidence>
<dbReference type="Proteomes" id="UP000327179">
    <property type="component" value="Chromosome"/>
</dbReference>
<sequence>MTRQLNLPALLRQAMSQVLLAGQLLVEEWLRPDGPRGQGDEAAVDVEIEQRLRKALLDLLDCDYWGEETGHTLTGHRWCWVVDPNDGTSDFLKGRKGSAISVGLLRDALPVLGIVYAPVTEDRGGDCIAWTEGMAHILRNGDPVSIDLSQQRLDTQTAVMVSAAAATKPQLNAELCAPARFHCMPSIAYRLARVAAGDAVCAVSLYPVSAHDVVAGHALLRASGGVLLDEHGQPISYRTEDAMAMVSKRCFGGAEQACRDLSVRNWERVLDAPVEHLEEGSNLRLL</sequence>
<dbReference type="GO" id="GO:0007165">
    <property type="term" value="P:signal transduction"/>
    <property type="evidence" value="ECO:0007669"/>
    <property type="project" value="TreeGrafter"/>
</dbReference>
<gene>
    <name evidence="3" type="ORF">FXN65_13220</name>
</gene>
<dbReference type="PANTHER" id="PTHR20854:SF4">
    <property type="entry name" value="INOSITOL-1-MONOPHOSPHATASE-RELATED"/>
    <property type="match status" value="1"/>
</dbReference>
<feature type="binding site" evidence="2">
    <location>
        <position position="67"/>
    </location>
    <ligand>
        <name>Mg(2+)</name>
        <dbReference type="ChEBI" id="CHEBI:18420"/>
        <label>1</label>
        <note>catalytic</note>
    </ligand>
</feature>
<evidence type="ECO:0000256" key="1">
    <source>
        <dbReference type="ARBA" id="ARBA00009759"/>
    </source>
</evidence>
<dbReference type="EMBL" id="CP043311">
    <property type="protein sequence ID" value="QEY62987.1"/>
    <property type="molecule type" value="Genomic_DNA"/>
</dbReference>
<organism evidence="3 4">
    <name type="scientific">Metapseudomonas lalkuanensis</name>
    <dbReference type="NCBI Taxonomy" id="2604832"/>
    <lineage>
        <taxon>Bacteria</taxon>
        <taxon>Pseudomonadati</taxon>
        <taxon>Pseudomonadota</taxon>
        <taxon>Gammaproteobacteria</taxon>
        <taxon>Pseudomonadales</taxon>
        <taxon>Pseudomonadaceae</taxon>
        <taxon>Metapseudomonas</taxon>
    </lineage>
</organism>
<keyword evidence="2" id="KW-0479">Metal-binding</keyword>
<dbReference type="AlphaFoldDB" id="A0A5J6QKS5"/>
<feature type="binding site" evidence="2">
    <location>
        <position position="83"/>
    </location>
    <ligand>
        <name>Mg(2+)</name>
        <dbReference type="ChEBI" id="CHEBI:18420"/>
        <label>1</label>
        <note>catalytic</note>
    </ligand>
</feature>
<dbReference type="GO" id="GO:0046872">
    <property type="term" value="F:metal ion binding"/>
    <property type="evidence" value="ECO:0007669"/>
    <property type="project" value="UniProtKB-KW"/>
</dbReference>
<dbReference type="RefSeq" id="WP_151133642.1">
    <property type="nucleotide sequence ID" value="NZ_CP043311.1"/>
</dbReference>
<dbReference type="KEGG" id="plal:FXN65_13220"/>
<dbReference type="GO" id="GO:0006020">
    <property type="term" value="P:inositol metabolic process"/>
    <property type="evidence" value="ECO:0007669"/>
    <property type="project" value="TreeGrafter"/>
</dbReference>
<feature type="binding site" evidence="2">
    <location>
        <position position="212"/>
    </location>
    <ligand>
        <name>Mg(2+)</name>
        <dbReference type="ChEBI" id="CHEBI:18420"/>
        <label>1</label>
        <note>catalytic</note>
    </ligand>
</feature>
<accession>A0A5J6QKS5</accession>
<dbReference type="PRINTS" id="PR00377">
    <property type="entry name" value="IMPHPHTASES"/>
</dbReference>
<feature type="binding site" evidence="2">
    <location>
        <position position="86"/>
    </location>
    <ligand>
        <name>Mg(2+)</name>
        <dbReference type="ChEBI" id="CHEBI:18420"/>
        <label>1</label>
        <note>catalytic</note>
    </ligand>
</feature>
<comment type="cofactor">
    <cofactor evidence="2">
        <name>Mg(2+)</name>
        <dbReference type="ChEBI" id="CHEBI:18420"/>
    </cofactor>
</comment>
<proteinExistence type="inferred from homology"/>
<evidence type="ECO:0000313" key="3">
    <source>
        <dbReference type="EMBL" id="QEY62987.1"/>
    </source>
</evidence>
<reference evidence="3 4" key="1">
    <citation type="submission" date="2019-08" db="EMBL/GenBank/DDBJ databases">
        <title>Whole-genome Sequencing of e-waste polymer degrading bacterium Pseudomonas sp. strain PE08.</title>
        <authorList>
            <person name="Kirdat K."/>
            <person name="Debbarma P."/>
            <person name="Narawade N."/>
            <person name="Suyal D."/>
            <person name="Thorat V."/>
            <person name="Shouche Y."/>
            <person name="Goel R."/>
            <person name="Yadav A."/>
        </authorList>
    </citation>
    <scope>NUCLEOTIDE SEQUENCE [LARGE SCALE GENOMIC DNA]</scope>
    <source>
        <strain evidence="3 4">PE08</strain>
    </source>
</reference>
<dbReference type="InterPro" id="IPR000760">
    <property type="entry name" value="Inositol_monophosphatase-like"/>
</dbReference>
<keyword evidence="2" id="KW-0460">Magnesium</keyword>
<keyword evidence="4" id="KW-1185">Reference proteome</keyword>
<dbReference type="Gene3D" id="3.40.190.80">
    <property type="match status" value="1"/>
</dbReference>
<dbReference type="PANTHER" id="PTHR20854">
    <property type="entry name" value="INOSITOL MONOPHOSPHATASE"/>
    <property type="match status" value="1"/>
</dbReference>
<protein>
    <submittedName>
        <fullName evidence="3">Inositol monophosphatase</fullName>
    </submittedName>
</protein>
<comment type="similarity">
    <text evidence="1">Belongs to the inositol monophosphatase superfamily.</text>
</comment>
<dbReference type="Pfam" id="PF00459">
    <property type="entry name" value="Inositol_P"/>
    <property type="match status" value="1"/>
</dbReference>
<evidence type="ECO:0000313" key="4">
    <source>
        <dbReference type="Proteomes" id="UP000327179"/>
    </source>
</evidence>
<dbReference type="SUPFAM" id="SSF56655">
    <property type="entry name" value="Carbohydrate phosphatase"/>
    <property type="match status" value="1"/>
</dbReference>
<dbReference type="Gene3D" id="3.30.540.10">
    <property type="entry name" value="Fructose-1,6-Bisphosphatase, subunit A, domain 1"/>
    <property type="match status" value="1"/>
</dbReference>
<dbReference type="GO" id="GO:0008934">
    <property type="term" value="F:inositol monophosphate 1-phosphatase activity"/>
    <property type="evidence" value="ECO:0007669"/>
    <property type="project" value="TreeGrafter"/>
</dbReference>